<evidence type="ECO:0000256" key="2">
    <source>
        <dbReference type="ARBA" id="ARBA00023054"/>
    </source>
</evidence>
<organism evidence="4 5">
    <name type="scientific">Roseomonas fluvialis</name>
    <dbReference type="NCBI Taxonomy" id="1750527"/>
    <lineage>
        <taxon>Bacteria</taxon>
        <taxon>Pseudomonadati</taxon>
        <taxon>Pseudomonadota</taxon>
        <taxon>Alphaproteobacteria</taxon>
        <taxon>Acetobacterales</taxon>
        <taxon>Roseomonadaceae</taxon>
        <taxon>Roseomonas</taxon>
    </lineage>
</organism>
<comment type="subcellular location">
    <subcellularLocation>
        <location evidence="1">Cell envelope</location>
    </subcellularLocation>
</comment>
<dbReference type="Gene3D" id="2.40.30.170">
    <property type="match status" value="1"/>
</dbReference>
<sequence>MNAPALRTADPLSERLARLRARRRDAGWATDMLELGRELTMAEAGAVLARGTEGWSAIAPESDQAAPEAWAALADTAASGRGIAASAVGREGRWVFAASAGPAEGPGAPPRPAVLVLEVSSALPMDLVLTRERMAFLGALAEAGAVEAAMQARAPQALAAMAAEAMLRAPDRADGLHDAAALLLTAGLAGAERVALVLPRRRILGLSDQRQVDTGAELPRLLFALAEEAMDRGAPHLSLPGEAQTPSERALGEAFGPRTLLSVPSGRAVVVVTFPPGVTVAEDAGARLLPVAVLFGAVAEGPPRRRGPNRRLVVAGAAAAIIALLAVLPRAAVVEAPVVLRPERAQVVTAPFDGLLEASTVQPGDAVVARQTPIARLATREVELELAAARARAANDLRDASVARAGGQPAQEQISLLAARRAEAQVALLEHRLQLADIRAPADGVIIAGDLRRSLGQPLSRGQVLFEIALAGPLRAEALVLDEDSTRLREGQRLRFATAAEPGRTRDAVVERIRPMAEVVEGRNVFRVIARIEDAQDDDLRPGMEGWARIETGRTTWLMALLRDPIRWVRRRFWI</sequence>
<dbReference type="EMBL" id="AP025637">
    <property type="protein sequence ID" value="BDG73595.1"/>
    <property type="molecule type" value="Genomic_DNA"/>
</dbReference>
<name>A0ABM7Y6P0_9PROT</name>
<gene>
    <name evidence="4" type="ORF">Rmf_35240</name>
</gene>
<reference evidence="4 5" key="1">
    <citation type="journal article" date="2016" name="Microbes Environ.">
        <title>Phylogenetically diverse aerobic anoxygenic phototrophic bacteria isolated from epilithic biofilms in Tama river, Japan.</title>
        <authorList>
            <person name="Hirose S."/>
            <person name="Matsuura K."/>
            <person name="Haruta S."/>
        </authorList>
    </citation>
    <scope>NUCLEOTIDE SEQUENCE [LARGE SCALE GENOMIC DNA]</scope>
    <source>
        <strain evidence="4 5">S08</strain>
    </source>
</reference>
<evidence type="ECO:0000313" key="4">
    <source>
        <dbReference type="EMBL" id="BDG73595.1"/>
    </source>
</evidence>
<dbReference type="PANTHER" id="PTHR32347">
    <property type="entry name" value="EFFLUX SYSTEM COMPONENT YKNX-RELATED"/>
    <property type="match status" value="1"/>
</dbReference>
<accession>A0ABM7Y6P0</accession>
<feature type="transmembrane region" description="Helical" evidence="3">
    <location>
        <begin position="312"/>
        <end position="332"/>
    </location>
</feature>
<evidence type="ECO:0000313" key="5">
    <source>
        <dbReference type="Proteomes" id="UP000831327"/>
    </source>
</evidence>
<keyword evidence="5" id="KW-1185">Reference proteome</keyword>
<keyword evidence="3" id="KW-1133">Transmembrane helix</keyword>
<evidence type="ECO:0000256" key="1">
    <source>
        <dbReference type="ARBA" id="ARBA00004196"/>
    </source>
</evidence>
<proteinExistence type="predicted"/>
<dbReference type="InterPro" id="IPR050465">
    <property type="entry name" value="UPF0194_transport"/>
</dbReference>
<protein>
    <recommendedName>
        <fullName evidence="6">RND efflux pump membrane fusion protein barrel-sandwich domain-containing protein</fullName>
    </recommendedName>
</protein>
<evidence type="ECO:0008006" key="6">
    <source>
        <dbReference type="Google" id="ProtNLM"/>
    </source>
</evidence>
<dbReference type="PANTHER" id="PTHR32347:SF23">
    <property type="entry name" value="BLL5650 PROTEIN"/>
    <property type="match status" value="1"/>
</dbReference>
<dbReference type="Proteomes" id="UP000831327">
    <property type="component" value="Chromosome"/>
</dbReference>
<evidence type="ECO:0000256" key="3">
    <source>
        <dbReference type="SAM" id="Phobius"/>
    </source>
</evidence>
<keyword evidence="3" id="KW-0812">Transmembrane</keyword>
<dbReference type="RefSeq" id="WP_244407815.1">
    <property type="nucleotide sequence ID" value="NZ_AP025637.1"/>
</dbReference>
<keyword evidence="3" id="KW-0472">Membrane</keyword>
<keyword evidence="2" id="KW-0175">Coiled coil</keyword>